<accession>A0ACB8N0Z8</accession>
<comment type="caution">
    <text evidence="1">The sequence shown here is derived from an EMBL/GenBank/DDBJ whole genome shotgun (WGS) entry which is preliminary data.</text>
</comment>
<organism evidence="1 2">
    <name type="scientific">Citrus sinensis</name>
    <name type="common">Sweet orange</name>
    <name type="synonym">Citrus aurantium var. sinensis</name>
    <dbReference type="NCBI Taxonomy" id="2711"/>
    <lineage>
        <taxon>Eukaryota</taxon>
        <taxon>Viridiplantae</taxon>
        <taxon>Streptophyta</taxon>
        <taxon>Embryophyta</taxon>
        <taxon>Tracheophyta</taxon>
        <taxon>Spermatophyta</taxon>
        <taxon>Magnoliopsida</taxon>
        <taxon>eudicotyledons</taxon>
        <taxon>Gunneridae</taxon>
        <taxon>Pentapetalae</taxon>
        <taxon>rosids</taxon>
        <taxon>malvids</taxon>
        <taxon>Sapindales</taxon>
        <taxon>Rutaceae</taxon>
        <taxon>Aurantioideae</taxon>
        <taxon>Citrus</taxon>
    </lineage>
</organism>
<evidence type="ECO:0000313" key="2">
    <source>
        <dbReference type="Proteomes" id="UP000829398"/>
    </source>
</evidence>
<keyword evidence="2" id="KW-1185">Reference proteome</keyword>
<name>A0ACB8N0Z8_CITSI</name>
<dbReference type="EMBL" id="CM039171">
    <property type="protein sequence ID" value="KAH9791436.1"/>
    <property type="molecule type" value="Genomic_DNA"/>
</dbReference>
<proteinExistence type="predicted"/>
<protein>
    <submittedName>
        <fullName evidence="1">Pentatricopeptide repeat-containing protein</fullName>
    </submittedName>
</protein>
<dbReference type="Proteomes" id="UP000829398">
    <property type="component" value="Chromosome 2"/>
</dbReference>
<gene>
    <name evidence="1" type="ORF">KPL71_003759</name>
</gene>
<reference evidence="2" key="1">
    <citation type="journal article" date="2023" name="Hortic. Res.">
        <title>A chromosome-level phased genome enabling allele-level studies in sweet orange: a case study on citrus Huanglongbing tolerance.</title>
        <authorList>
            <person name="Wu B."/>
            <person name="Yu Q."/>
            <person name="Deng Z."/>
            <person name="Duan Y."/>
            <person name="Luo F."/>
            <person name="Gmitter F. Jr."/>
        </authorList>
    </citation>
    <scope>NUCLEOTIDE SEQUENCE [LARGE SCALE GENOMIC DNA]</scope>
    <source>
        <strain evidence="2">cv. Valencia</strain>
    </source>
</reference>
<evidence type="ECO:0000313" key="1">
    <source>
        <dbReference type="EMBL" id="KAH9791436.1"/>
    </source>
</evidence>
<sequence>MPQTLFLKPFISPSSINFSQQNVPVSPLDANLKVHRRVGVICMGMLAPRKFMQKRRKVEVFKDAADEAEKKNWRRLMNQIEEVGSAVAVLRSERTRGQPLPKDLVLGTLVRLKQLKKWNVVSEVLEWLRIQSWWDFNEMDFLMLITAYGKQGDFNKAEKVLSFMNKKGYAPSVVSHTALMEAYGRGGRYNNAEAIFRRMQSSGPRPSALTYQIILKLFVEANKFKEAEEVFMTLLDEEKSPLKPDQKMFHMMIYMYKKAGGYEKARKIFALMAERGVQQSTVTYNSLMSFETNYKEVSKIYDQMQRAGLQPDVVSYALLINAYGKARREEEALSVFEEMLDAGVRPTHKAYNILLDAFAISGMVDQARTVFKCMRRDRCSPDICSYTTMLSAYVNASDMEGAEKFFRRLKQDGFVPNVITYGTLIKGYAKVNNLEKMMEIYDKMRVNGIKPNQTIFTTIMDAYGKNKDFDSAVVWYKEMESCGFPPDQKAKNILLSLAKTADERNEANELLGNFNHPNNEPGINGLSISVDEEDDDDDDDEDDDDNIYHDGDGDGDGDDNEDDAEETIACSGKEDELIFFNGDHQRSQEGLHTLQTVDL</sequence>